<organism evidence="6 7">
    <name type="scientific">Methanogenium organophilum</name>
    <dbReference type="NCBI Taxonomy" id="2199"/>
    <lineage>
        <taxon>Archaea</taxon>
        <taxon>Methanobacteriati</taxon>
        <taxon>Methanobacteriota</taxon>
        <taxon>Stenosarchaea group</taxon>
        <taxon>Methanomicrobia</taxon>
        <taxon>Methanomicrobiales</taxon>
        <taxon>Methanomicrobiaceae</taxon>
        <taxon>Methanogenium</taxon>
    </lineage>
</organism>
<dbReference type="Pfam" id="PF02361">
    <property type="entry name" value="CbiQ"/>
    <property type="match status" value="1"/>
</dbReference>
<dbReference type="EMBL" id="CP113361">
    <property type="protein sequence ID" value="WAI00521.1"/>
    <property type="molecule type" value="Genomic_DNA"/>
</dbReference>
<keyword evidence="3 5" id="KW-1133">Transmembrane helix</keyword>
<evidence type="ECO:0000313" key="7">
    <source>
        <dbReference type="Proteomes" id="UP001163096"/>
    </source>
</evidence>
<keyword evidence="7" id="KW-1185">Reference proteome</keyword>
<feature type="transmembrane region" description="Helical" evidence="5">
    <location>
        <begin position="134"/>
        <end position="155"/>
    </location>
</feature>
<dbReference type="KEGG" id="mou:OU421_08775"/>
<dbReference type="PANTHER" id="PTHR33514">
    <property type="entry name" value="PROTEIN ABCI12, CHLOROPLASTIC"/>
    <property type="match status" value="1"/>
</dbReference>
<gene>
    <name evidence="6" type="ORF">OU421_08775</name>
</gene>
<evidence type="ECO:0000256" key="4">
    <source>
        <dbReference type="ARBA" id="ARBA00023136"/>
    </source>
</evidence>
<evidence type="ECO:0000256" key="3">
    <source>
        <dbReference type="ARBA" id="ARBA00022989"/>
    </source>
</evidence>
<dbReference type="CDD" id="cd16914">
    <property type="entry name" value="EcfT"/>
    <property type="match status" value="1"/>
</dbReference>
<reference evidence="6" key="1">
    <citation type="submission" date="2022-11" db="EMBL/GenBank/DDBJ databases">
        <title>Complete genome sequence of Methanogenium organophilum DSM 3596.</title>
        <authorList>
            <person name="Chen S.-C."/>
            <person name="Lai S.-J."/>
            <person name="You Y.-T."/>
        </authorList>
    </citation>
    <scope>NUCLEOTIDE SEQUENCE</scope>
    <source>
        <strain evidence="6">DSM 3596</strain>
    </source>
</reference>
<protein>
    <submittedName>
        <fullName evidence="6">Energy-coupling factor transporter transmembrane component T</fullName>
    </submittedName>
</protein>
<dbReference type="GeneID" id="76835191"/>
<feature type="transmembrane region" description="Helical" evidence="5">
    <location>
        <begin position="91"/>
        <end position="108"/>
    </location>
</feature>
<keyword evidence="2 5" id="KW-0812">Transmembrane</keyword>
<dbReference type="InterPro" id="IPR003339">
    <property type="entry name" value="ABC/ECF_trnsptr_transmembrane"/>
</dbReference>
<evidence type="ECO:0000256" key="2">
    <source>
        <dbReference type="ARBA" id="ARBA00022692"/>
    </source>
</evidence>
<dbReference type="Proteomes" id="UP001163096">
    <property type="component" value="Chromosome"/>
</dbReference>
<accession>A0A9X9T7L5</accession>
<dbReference type="GO" id="GO:0005886">
    <property type="term" value="C:plasma membrane"/>
    <property type="evidence" value="ECO:0007669"/>
    <property type="project" value="TreeGrafter"/>
</dbReference>
<feature type="transmembrane region" description="Helical" evidence="5">
    <location>
        <begin position="48"/>
        <end position="79"/>
    </location>
</feature>
<dbReference type="PANTHER" id="PTHR33514:SF13">
    <property type="entry name" value="PROTEIN ABCI12, CHLOROPLASTIC"/>
    <property type="match status" value="1"/>
</dbReference>
<feature type="transmembrane region" description="Helical" evidence="5">
    <location>
        <begin position="220"/>
        <end position="236"/>
    </location>
</feature>
<feature type="transmembrane region" description="Helical" evidence="5">
    <location>
        <begin position="266"/>
        <end position="287"/>
    </location>
</feature>
<dbReference type="RefSeq" id="WP_268185722.1">
    <property type="nucleotide sequence ID" value="NZ_CP113361.1"/>
</dbReference>
<dbReference type="AlphaFoldDB" id="A0A9X9T7L5"/>
<proteinExistence type="predicted"/>
<evidence type="ECO:0000256" key="5">
    <source>
        <dbReference type="SAM" id="Phobius"/>
    </source>
</evidence>
<sequence>MTIIFSLKSELFTESVMAVRKGQKKKKRGILYVPGDSPVHSLDPRTKLLMLFIFSIISFLTTNVIVTSLILACIVALALNSGLFNKWLYSLRLLLPLILFVFVMDLFFSHESAGAEFFSAQIWFIHAYATEGSLYFSFSMVIRLLIIAGFSFLFIMTTKYSDFVKSLQGMKVPHIISFSLGYALSSTATLSRDANNVIDAQKSRGLEFDRGSPMKKIDKLLSLFIPMTVIMLNRSGQVSDAMQCRGYGTAEKPSLYNAPKLGKDDFTAIIFLSFMVMLAFILIHFVLI</sequence>
<keyword evidence="4 5" id="KW-0472">Membrane</keyword>
<name>A0A9X9T7L5_METOG</name>
<evidence type="ECO:0000313" key="6">
    <source>
        <dbReference type="EMBL" id="WAI00521.1"/>
    </source>
</evidence>
<comment type="subcellular location">
    <subcellularLocation>
        <location evidence="1">Membrane</location>
        <topology evidence="1">Multi-pass membrane protein</topology>
    </subcellularLocation>
</comment>
<evidence type="ECO:0000256" key="1">
    <source>
        <dbReference type="ARBA" id="ARBA00004141"/>
    </source>
</evidence>